<dbReference type="OrthoDB" id="10261556at2759"/>
<feature type="compositionally biased region" description="Polar residues" evidence="1">
    <location>
        <begin position="176"/>
        <end position="195"/>
    </location>
</feature>
<feature type="compositionally biased region" description="Polar residues" evidence="1">
    <location>
        <begin position="32"/>
        <end position="42"/>
    </location>
</feature>
<protein>
    <submittedName>
        <fullName evidence="2">Uncharacterized protein</fullName>
    </submittedName>
</protein>
<organism evidence="2 3">
    <name type="scientific">Linnemannia hyalina</name>
    <dbReference type="NCBI Taxonomy" id="64524"/>
    <lineage>
        <taxon>Eukaryota</taxon>
        <taxon>Fungi</taxon>
        <taxon>Fungi incertae sedis</taxon>
        <taxon>Mucoromycota</taxon>
        <taxon>Mortierellomycotina</taxon>
        <taxon>Mortierellomycetes</taxon>
        <taxon>Mortierellales</taxon>
        <taxon>Mortierellaceae</taxon>
        <taxon>Linnemannia</taxon>
    </lineage>
</organism>
<gene>
    <name evidence="2" type="ORF">KI688_004379</name>
</gene>
<evidence type="ECO:0000313" key="2">
    <source>
        <dbReference type="EMBL" id="KAG9063495.1"/>
    </source>
</evidence>
<accession>A0A9P7XLE4</accession>
<dbReference type="Proteomes" id="UP000707451">
    <property type="component" value="Unassembled WGS sequence"/>
</dbReference>
<proteinExistence type="predicted"/>
<keyword evidence="3" id="KW-1185">Reference proteome</keyword>
<feature type="region of interest" description="Disordered" evidence="1">
    <location>
        <begin position="32"/>
        <end position="73"/>
    </location>
</feature>
<feature type="region of interest" description="Disordered" evidence="1">
    <location>
        <begin position="152"/>
        <end position="195"/>
    </location>
</feature>
<evidence type="ECO:0000256" key="1">
    <source>
        <dbReference type="SAM" id="MobiDB-lite"/>
    </source>
</evidence>
<comment type="caution">
    <text evidence="2">The sequence shown here is derived from an EMBL/GenBank/DDBJ whole genome shotgun (WGS) entry which is preliminary data.</text>
</comment>
<name>A0A9P7XLE4_9FUNG</name>
<evidence type="ECO:0000313" key="3">
    <source>
        <dbReference type="Proteomes" id="UP000707451"/>
    </source>
</evidence>
<dbReference type="EMBL" id="JAHRHY010000016">
    <property type="protein sequence ID" value="KAG9063495.1"/>
    <property type="molecule type" value="Genomic_DNA"/>
</dbReference>
<sequence length="195" mass="21757">MRNNNSTRLVSITTLSASKECCDICDKVKGSSTTGSSPTLFNAANKPVRPKSMSTSATRPKHVHRTKDRQEEAEKRILEWKSDELTRGKAESEIYNSDSIMNMKAVAKFAAKFGSVQCHGTVSSLFDGRWQESSSGGQHRLEEILINYNQDINSSEAVKSKKRQRVSSQQHEEPLSNHSQDQQQDPSQGRLSNIS</sequence>
<reference evidence="2" key="1">
    <citation type="submission" date="2021-06" db="EMBL/GenBank/DDBJ databases">
        <title>Genome Sequence of Mortierella hyaline Strain SCG-10, a Cold-Adapted, Nitrate-Reducing Fungus Isolated from Soil in Minnesota, USA.</title>
        <authorList>
            <person name="Aldossari N."/>
        </authorList>
    </citation>
    <scope>NUCLEOTIDE SEQUENCE</scope>
    <source>
        <strain evidence="2">SCG-10</strain>
    </source>
</reference>
<dbReference type="AlphaFoldDB" id="A0A9P7XLE4"/>